<dbReference type="AlphaFoldDB" id="Q8MZD2"/>
<protein>
    <submittedName>
        <fullName evidence="2">AT11468p</fullName>
    </submittedName>
</protein>
<accession>Q8MZD2</accession>
<dbReference type="Bgee" id="FBgn0038361">
    <property type="expression patterns" value="Expressed in mid-late elongation-stage spermatid (Drosophila) in testis and 23 other cell types or tissues"/>
</dbReference>
<feature type="domain" description="Tetrapyrrole biosynthesis uroporphyrinogen III synthase" evidence="1">
    <location>
        <begin position="3"/>
        <end position="71"/>
    </location>
</feature>
<dbReference type="SUPFAM" id="SSF69618">
    <property type="entry name" value="HemD-like"/>
    <property type="match status" value="1"/>
</dbReference>
<evidence type="ECO:0000313" key="2">
    <source>
        <dbReference type="EMBL" id="AAM29241.1"/>
    </source>
</evidence>
<dbReference type="Pfam" id="PF02602">
    <property type="entry name" value="HEM4"/>
    <property type="match status" value="1"/>
</dbReference>
<dbReference type="InterPro" id="IPR003754">
    <property type="entry name" value="4pyrrol_synth_uPrphyn_synth"/>
</dbReference>
<dbReference type="OrthoDB" id="5595751at2759"/>
<organism evidence="2">
    <name type="scientific">Drosophila melanogaster</name>
    <name type="common">Fruit fly</name>
    <dbReference type="NCBI Taxonomy" id="7227"/>
    <lineage>
        <taxon>Eukaryota</taxon>
        <taxon>Metazoa</taxon>
        <taxon>Ecdysozoa</taxon>
        <taxon>Arthropoda</taxon>
        <taxon>Hexapoda</taxon>
        <taxon>Insecta</taxon>
        <taxon>Pterygota</taxon>
        <taxon>Neoptera</taxon>
        <taxon>Endopterygota</taxon>
        <taxon>Diptera</taxon>
        <taxon>Brachycera</taxon>
        <taxon>Muscomorpha</taxon>
        <taxon>Ephydroidea</taxon>
        <taxon>Drosophilidae</taxon>
        <taxon>Drosophila</taxon>
        <taxon>Sophophora</taxon>
    </lineage>
</organism>
<reference evidence="2" key="1">
    <citation type="submission" date="2002-05" db="EMBL/GenBank/DDBJ databases">
        <authorList>
            <person name="Stapleton M."/>
            <person name="Brokstein P."/>
            <person name="Hong L."/>
            <person name="Agbayani A."/>
            <person name="Carlson J."/>
            <person name="Champe M."/>
            <person name="Chavez C."/>
            <person name="Dorsett V."/>
            <person name="Dresnek D."/>
            <person name="Farfan D."/>
            <person name="Frise E."/>
            <person name="George R."/>
            <person name="Gonzalez M."/>
            <person name="Guarin H."/>
            <person name="Kronmiller B."/>
            <person name="Li P."/>
            <person name="Liao G."/>
            <person name="Miranda A."/>
            <person name="Mungall C.J."/>
            <person name="Nunoo J."/>
            <person name="Pacleb J."/>
            <person name="Paragas V."/>
            <person name="Park S."/>
            <person name="Patel S."/>
            <person name="Phouanenavong S."/>
            <person name="Wan K."/>
            <person name="Yu C."/>
            <person name="Lewis S.E."/>
            <person name="Rubin G.M."/>
            <person name="Celniker S."/>
        </authorList>
    </citation>
    <scope>NUCLEOTIDE SEQUENCE</scope>
</reference>
<dbReference type="EMBL" id="AY113236">
    <property type="protein sequence ID" value="AAM29241.1"/>
    <property type="molecule type" value="mRNA"/>
</dbReference>
<dbReference type="UniPathway" id="UPA00251">
    <property type="reaction ID" value="UER00320"/>
</dbReference>
<sequence length="76" mass="8433">MRHALKFKRMETIVFFGPSSVRSSLEFFGNYNVSLKDRKLIAVGSGTRKAMEESGIKADGVVNAADVDRLINIIKT</sequence>
<name>Q8MZD2_DROME</name>
<dbReference type="VEuPathDB" id="VectorBase:FBgn0038361"/>
<dbReference type="GO" id="GO:0006782">
    <property type="term" value="P:protoporphyrinogen IX biosynthetic process"/>
    <property type="evidence" value="ECO:0007669"/>
    <property type="project" value="UniProtKB-UniPathway"/>
</dbReference>
<dbReference type="ExpressionAtlas" id="Q8MZD2">
    <property type="expression patterns" value="baseline and differential"/>
</dbReference>
<gene>
    <name evidence="3" type="primary">Uros2</name>
    <name evidence="3" type="ORF">CG9589</name>
</gene>
<dbReference type="GO" id="GO:0004852">
    <property type="term" value="F:uroporphyrinogen-III synthase activity"/>
    <property type="evidence" value="ECO:0007669"/>
    <property type="project" value="InterPro"/>
</dbReference>
<dbReference type="AGR" id="FB:FBgn0038361"/>
<dbReference type="FlyBase" id="FBgn0038361">
    <property type="gene designation" value="Uros2"/>
</dbReference>
<dbReference type="Gene3D" id="3.40.50.10090">
    <property type="match status" value="1"/>
</dbReference>
<evidence type="ECO:0000313" key="3">
    <source>
        <dbReference type="FlyBase" id="FBgn0038361"/>
    </source>
</evidence>
<dbReference type="HOGENOM" id="CLU_051874_1_0_1"/>
<dbReference type="InterPro" id="IPR036108">
    <property type="entry name" value="4pyrrol_syn_uPrphyn_synt_sf"/>
</dbReference>
<evidence type="ECO:0000259" key="1">
    <source>
        <dbReference type="Pfam" id="PF02602"/>
    </source>
</evidence>
<proteinExistence type="evidence at transcript level"/>